<sequence>MERNKIHQTTSIVINNYEDEDVTTTEQEERTEVTLSYKQASFPGNLKKNFQNRYFSEKQVYAGSSQSNSPSQEFTLNDLPRYSPSRFTSLEISGSSQTNSPSQELGLKDLTFSKSEMTIGPKEQNIHEYQNTKRQLLHQYSPGFPSPVFMSSADSSLLRPVPKASNIFNFDMPFARFNLDRKVSPAYPMMSTGINLSFPQRPIMDNPMSEIDQLAVSPLGMSSLGMYPSQFFNRSLPKIPRHSVLEQNHHQRRTLSDSDAYSCPVCNQVFFSYDTLAKHMVKHLGTETVPHGDNNNKGHYCSVCNSPERDEHVRKSSVSSTETIDSKSTSSTRTFSQSSLESGEYN</sequence>
<feature type="compositionally biased region" description="Low complexity" evidence="2">
    <location>
        <begin position="326"/>
        <end position="346"/>
    </location>
</feature>
<accession>A0A8S3PVX5</accession>
<dbReference type="AlphaFoldDB" id="A0A8S3PVX5"/>
<evidence type="ECO:0000259" key="3">
    <source>
        <dbReference type="PROSITE" id="PS50157"/>
    </source>
</evidence>
<organism evidence="4 5">
    <name type="scientific">Mytilus edulis</name>
    <name type="common">Blue mussel</name>
    <dbReference type="NCBI Taxonomy" id="6550"/>
    <lineage>
        <taxon>Eukaryota</taxon>
        <taxon>Metazoa</taxon>
        <taxon>Spiralia</taxon>
        <taxon>Lophotrochozoa</taxon>
        <taxon>Mollusca</taxon>
        <taxon>Bivalvia</taxon>
        <taxon>Autobranchia</taxon>
        <taxon>Pteriomorphia</taxon>
        <taxon>Mytilida</taxon>
        <taxon>Mytiloidea</taxon>
        <taxon>Mytilidae</taxon>
        <taxon>Mytilinae</taxon>
        <taxon>Mytilus</taxon>
    </lineage>
</organism>
<dbReference type="OrthoDB" id="10347039at2759"/>
<feature type="region of interest" description="Disordered" evidence="2">
    <location>
        <begin position="311"/>
        <end position="346"/>
    </location>
</feature>
<dbReference type="PROSITE" id="PS00028">
    <property type="entry name" value="ZINC_FINGER_C2H2_1"/>
    <property type="match status" value="1"/>
</dbReference>
<dbReference type="PROSITE" id="PS50157">
    <property type="entry name" value="ZINC_FINGER_C2H2_2"/>
    <property type="match status" value="1"/>
</dbReference>
<dbReference type="SUPFAM" id="SSF57667">
    <property type="entry name" value="beta-beta-alpha zinc fingers"/>
    <property type="match status" value="1"/>
</dbReference>
<protein>
    <recommendedName>
        <fullName evidence="3">C2H2-type domain-containing protein</fullName>
    </recommendedName>
</protein>
<comment type="caution">
    <text evidence="4">The sequence shown here is derived from an EMBL/GenBank/DDBJ whole genome shotgun (WGS) entry which is preliminary data.</text>
</comment>
<dbReference type="EMBL" id="CAJPWZ010000185">
    <property type="protein sequence ID" value="CAG2187802.1"/>
    <property type="molecule type" value="Genomic_DNA"/>
</dbReference>
<evidence type="ECO:0000256" key="1">
    <source>
        <dbReference type="PROSITE-ProRule" id="PRU00042"/>
    </source>
</evidence>
<gene>
    <name evidence="4" type="ORF">MEDL_3235</name>
</gene>
<evidence type="ECO:0000313" key="4">
    <source>
        <dbReference type="EMBL" id="CAG2187802.1"/>
    </source>
</evidence>
<dbReference type="InterPro" id="IPR036236">
    <property type="entry name" value="Znf_C2H2_sf"/>
</dbReference>
<evidence type="ECO:0000256" key="2">
    <source>
        <dbReference type="SAM" id="MobiDB-lite"/>
    </source>
</evidence>
<name>A0A8S3PVX5_MYTED</name>
<feature type="compositionally biased region" description="Polar residues" evidence="2">
    <location>
        <begin position="62"/>
        <end position="75"/>
    </location>
</feature>
<dbReference type="Gene3D" id="3.30.160.60">
    <property type="entry name" value="Classic Zinc Finger"/>
    <property type="match status" value="1"/>
</dbReference>
<keyword evidence="5" id="KW-1185">Reference proteome</keyword>
<keyword evidence="1" id="KW-0863">Zinc-finger</keyword>
<proteinExistence type="predicted"/>
<feature type="domain" description="C2H2-type" evidence="3">
    <location>
        <begin position="261"/>
        <end position="288"/>
    </location>
</feature>
<reference evidence="4" key="1">
    <citation type="submission" date="2021-03" db="EMBL/GenBank/DDBJ databases">
        <authorList>
            <person name="Bekaert M."/>
        </authorList>
    </citation>
    <scope>NUCLEOTIDE SEQUENCE</scope>
</reference>
<keyword evidence="1" id="KW-0862">Zinc</keyword>
<dbReference type="InterPro" id="IPR013087">
    <property type="entry name" value="Znf_C2H2_type"/>
</dbReference>
<dbReference type="Proteomes" id="UP000683360">
    <property type="component" value="Unassembled WGS sequence"/>
</dbReference>
<keyword evidence="1" id="KW-0479">Metal-binding</keyword>
<dbReference type="SMART" id="SM00355">
    <property type="entry name" value="ZnF_C2H2"/>
    <property type="match status" value="1"/>
</dbReference>
<evidence type="ECO:0000313" key="5">
    <source>
        <dbReference type="Proteomes" id="UP000683360"/>
    </source>
</evidence>
<dbReference type="GO" id="GO:0008270">
    <property type="term" value="F:zinc ion binding"/>
    <property type="evidence" value="ECO:0007669"/>
    <property type="project" value="UniProtKB-KW"/>
</dbReference>
<feature type="region of interest" description="Disordered" evidence="2">
    <location>
        <begin position="61"/>
        <end position="80"/>
    </location>
</feature>